<dbReference type="Gene3D" id="3.40.50.150">
    <property type="entry name" value="Vaccinia Virus protein VP39"/>
    <property type="match status" value="1"/>
</dbReference>
<sequence length="497" mass="52057">MTDHLGDEMDTHKDFGTAAATGRGPLRAHARPVSSNLASPQRGDDAAPGSVRRREAAPDSPRPAPTSVSQDDVGEAARREVWPPVSLIYRGSESGAASVLGDVDFLGDGPAIGSLFSGFGGLDLGVQAVLGGTVAWHVENDPDASAVLAHRFPGVPNLGDIAAVDWEQVEHVAVLLGGFPCQDLSAAGKRAGLRPDNRSGLWSQMVYAASILRPRLIIAENVRGLLSARADGQVEPCPWCLGDDAGPAMRALGVVLADLADLGYDAAWCGLRAADVGAPHERFRIFVVAADSDVVGSLRAGASRGRESEPAHDGAALADRERHALRHQPVTDARRGGAPVAGDARPRVRRADGASADTAHGDQAHRGPVGAASGGAGRRLGGEPRTGSRTGLRDAAARVHELGRGSSRVDFGGYAPAIERWERRLGRVAPAPTVDGRRADRVLNPAFVEWMQGVEPGWVTDVPGISRSAALRILGNGVVPQQVRPLCRGCWPRSLSR</sequence>
<evidence type="ECO:0000256" key="4">
    <source>
        <dbReference type="ARBA" id="ARBA00022691"/>
    </source>
</evidence>
<keyword evidence="3 6" id="KW-0808">Transferase</keyword>
<dbReference type="PANTHER" id="PTHR10629">
    <property type="entry name" value="CYTOSINE-SPECIFIC METHYLTRANSFERASE"/>
    <property type="match status" value="1"/>
</dbReference>
<dbReference type="InterPro" id="IPR029063">
    <property type="entry name" value="SAM-dependent_MTases_sf"/>
</dbReference>
<dbReference type="PRINTS" id="PR00105">
    <property type="entry name" value="C5METTRFRASE"/>
</dbReference>
<accession>A0ABQ2V823</accession>
<dbReference type="InterPro" id="IPR001525">
    <property type="entry name" value="C5_MeTfrase"/>
</dbReference>
<dbReference type="InterPro" id="IPR050390">
    <property type="entry name" value="C5-Methyltransferase"/>
</dbReference>
<feature type="region of interest" description="Disordered" evidence="8">
    <location>
        <begin position="327"/>
        <end position="393"/>
    </location>
</feature>
<dbReference type="EC" id="2.1.1.37" evidence="1"/>
<gene>
    <name evidence="9" type="ORF">GCM10010178_76390</name>
</gene>
<keyword evidence="4 6" id="KW-0949">S-adenosyl-L-methionine</keyword>
<feature type="region of interest" description="Disordered" evidence="8">
    <location>
        <begin position="1"/>
        <end position="76"/>
    </location>
</feature>
<dbReference type="SUPFAM" id="SSF53335">
    <property type="entry name" value="S-adenosyl-L-methionine-dependent methyltransferases"/>
    <property type="match status" value="1"/>
</dbReference>
<evidence type="ECO:0000256" key="8">
    <source>
        <dbReference type="SAM" id="MobiDB-lite"/>
    </source>
</evidence>
<keyword evidence="5" id="KW-0680">Restriction system</keyword>
<evidence type="ECO:0000256" key="7">
    <source>
        <dbReference type="RuleBase" id="RU000416"/>
    </source>
</evidence>
<dbReference type="PANTHER" id="PTHR10629:SF52">
    <property type="entry name" value="DNA (CYTOSINE-5)-METHYLTRANSFERASE 1"/>
    <property type="match status" value="1"/>
</dbReference>
<organism evidence="9 10">
    <name type="scientific">Lentzea flava</name>
    <dbReference type="NCBI Taxonomy" id="103732"/>
    <lineage>
        <taxon>Bacteria</taxon>
        <taxon>Bacillati</taxon>
        <taxon>Actinomycetota</taxon>
        <taxon>Actinomycetes</taxon>
        <taxon>Pseudonocardiales</taxon>
        <taxon>Pseudonocardiaceae</taxon>
        <taxon>Lentzea</taxon>
    </lineage>
</organism>
<evidence type="ECO:0000256" key="3">
    <source>
        <dbReference type="ARBA" id="ARBA00022679"/>
    </source>
</evidence>
<keyword evidence="10" id="KW-1185">Reference proteome</keyword>
<evidence type="ECO:0000256" key="2">
    <source>
        <dbReference type="ARBA" id="ARBA00022603"/>
    </source>
</evidence>
<comment type="caution">
    <text evidence="9">The sequence shown here is derived from an EMBL/GenBank/DDBJ whole genome shotgun (WGS) entry which is preliminary data.</text>
</comment>
<evidence type="ECO:0000313" key="10">
    <source>
        <dbReference type="Proteomes" id="UP000649573"/>
    </source>
</evidence>
<feature type="active site" evidence="6">
    <location>
        <position position="181"/>
    </location>
</feature>
<evidence type="ECO:0000313" key="9">
    <source>
        <dbReference type="EMBL" id="GGU73534.1"/>
    </source>
</evidence>
<comment type="similarity">
    <text evidence="6 7">Belongs to the class I-like SAM-binding methyltransferase superfamily. C5-methyltransferase family.</text>
</comment>
<dbReference type="PROSITE" id="PS51679">
    <property type="entry name" value="SAM_MT_C5"/>
    <property type="match status" value="1"/>
</dbReference>
<dbReference type="Pfam" id="PF00145">
    <property type="entry name" value="DNA_methylase"/>
    <property type="match status" value="1"/>
</dbReference>
<evidence type="ECO:0000256" key="5">
    <source>
        <dbReference type="ARBA" id="ARBA00022747"/>
    </source>
</evidence>
<keyword evidence="2 6" id="KW-0489">Methyltransferase</keyword>
<feature type="compositionally biased region" description="Basic and acidic residues" evidence="8">
    <location>
        <begin position="1"/>
        <end position="15"/>
    </location>
</feature>
<dbReference type="EMBL" id="BMRE01000053">
    <property type="protein sequence ID" value="GGU73534.1"/>
    <property type="molecule type" value="Genomic_DNA"/>
</dbReference>
<evidence type="ECO:0000256" key="6">
    <source>
        <dbReference type="PROSITE-ProRule" id="PRU01016"/>
    </source>
</evidence>
<proteinExistence type="inferred from homology"/>
<name>A0ABQ2V823_9PSEU</name>
<dbReference type="NCBIfam" id="TIGR00675">
    <property type="entry name" value="dcm"/>
    <property type="match status" value="1"/>
</dbReference>
<protein>
    <recommendedName>
        <fullName evidence="1">DNA (cytosine-5-)-methyltransferase</fullName>
        <ecNumber evidence="1">2.1.1.37</ecNumber>
    </recommendedName>
</protein>
<reference evidence="10" key="1">
    <citation type="journal article" date="2019" name="Int. J. Syst. Evol. Microbiol.">
        <title>The Global Catalogue of Microorganisms (GCM) 10K type strain sequencing project: providing services to taxonomists for standard genome sequencing and annotation.</title>
        <authorList>
            <consortium name="The Broad Institute Genomics Platform"/>
            <consortium name="The Broad Institute Genome Sequencing Center for Infectious Disease"/>
            <person name="Wu L."/>
            <person name="Ma J."/>
        </authorList>
    </citation>
    <scope>NUCLEOTIDE SEQUENCE [LARGE SCALE GENOMIC DNA]</scope>
    <source>
        <strain evidence="10">JCM 3296</strain>
    </source>
</reference>
<evidence type="ECO:0000256" key="1">
    <source>
        <dbReference type="ARBA" id="ARBA00011975"/>
    </source>
</evidence>
<dbReference type="Proteomes" id="UP000649573">
    <property type="component" value="Unassembled WGS sequence"/>
</dbReference>